<feature type="compositionally biased region" description="Polar residues" evidence="2">
    <location>
        <begin position="142"/>
        <end position="152"/>
    </location>
</feature>
<protein>
    <submittedName>
        <fullName evidence="3">Uncharacterized protein</fullName>
    </submittedName>
</protein>
<dbReference type="OMA" id="QPIPMEP"/>
<comment type="caution">
    <text evidence="3">The sequence shown here is derived from an EMBL/GenBank/DDBJ whole genome shotgun (WGS) entry which is preliminary data.</text>
</comment>
<feature type="region of interest" description="Disordered" evidence="2">
    <location>
        <begin position="1"/>
        <end position="37"/>
    </location>
</feature>
<evidence type="ECO:0000256" key="2">
    <source>
        <dbReference type="SAM" id="MobiDB-lite"/>
    </source>
</evidence>
<evidence type="ECO:0000256" key="1">
    <source>
        <dbReference type="SAM" id="Coils"/>
    </source>
</evidence>
<reference evidence="3" key="1">
    <citation type="submission" date="2021-01" db="EMBL/GenBank/DDBJ databases">
        <authorList>
            <consortium name="Genoscope - CEA"/>
            <person name="William W."/>
        </authorList>
    </citation>
    <scope>NUCLEOTIDE SEQUENCE</scope>
</reference>
<gene>
    <name evidence="3" type="ORF">PPRIM_AZ9-3.1.T0430262</name>
</gene>
<accession>A0A8S1LQS7</accession>
<dbReference type="Proteomes" id="UP000688137">
    <property type="component" value="Unassembled WGS sequence"/>
</dbReference>
<name>A0A8S1LQS7_PARPR</name>
<evidence type="ECO:0000313" key="4">
    <source>
        <dbReference type="Proteomes" id="UP000688137"/>
    </source>
</evidence>
<feature type="region of interest" description="Disordered" evidence="2">
    <location>
        <begin position="120"/>
        <end position="152"/>
    </location>
</feature>
<evidence type="ECO:0000313" key="3">
    <source>
        <dbReference type="EMBL" id="CAD8069229.1"/>
    </source>
</evidence>
<feature type="coiled-coil region" evidence="1">
    <location>
        <begin position="194"/>
        <end position="290"/>
    </location>
</feature>
<dbReference type="EMBL" id="CAJJDM010000043">
    <property type="protein sequence ID" value="CAD8069229.1"/>
    <property type="molecule type" value="Genomic_DNA"/>
</dbReference>
<proteinExistence type="predicted"/>
<organism evidence="3 4">
    <name type="scientific">Paramecium primaurelia</name>
    <dbReference type="NCBI Taxonomy" id="5886"/>
    <lineage>
        <taxon>Eukaryota</taxon>
        <taxon>Sar</taxon>
        <taxon>Alveolata</taxon>
        <taxon>Ciliophora</taxon>
        <taxon>Intramacronucleata</taxon>
        <taxon>Oligohymenophorea</taxon>
        <taxon>Peniculida</taxon>
        <taxon>Parameciidae</taxon>
        <taxon>Paramecium</taxon>
    </lineage>
</organism>
<feature type="compositionally biased region" description="Polar residues" evidence="2">
    <location>
        <begin position="120"/>
        <end position="132"/>
    </location>
</feature>
<keyword evidence="4" id="KW-1185">Reference proteome</keyword>
<dbReference type="AlphaFoldDB" id="A0A8S1LQS7"/>
<keyword evidence="1" id="KW-0175">Coiled coil</keyword>
<sequence length="364" mass="41643">MKPQIQSTRKPGKSAPKPKDNLTNQTSNSKKEFTNESNGFDASKQLLIQPVLIEHKVKQNCLIEIIELANSLKDDDNVSGLIFKQIIISIEAKLTEFQERLDNRDNLNELNSHLQKLQYLQASPNSPNGNKSINKKEDSHNDTSGLLRNQSQISLPQNDNVSIMSAQDKMKSPQGRRSASKQNSVILPNTSQQIVSDNNKIAALEKRLRTNEDNYVKLTKEFQDQYNTNNQKLEKTIKALNEKFMSFSANNLQQQYIEITESQKALISHLHQQSKEITEINNTMHKLKETQDSQNVEIQNKIEHCLQMHNENLVRIQSLSSSLQAIDADLIVILKCYKDLLNDIFKIDIIDQQQKKLISLLDEQ</sequence>